<sequence length="90" mass="10199">MRAHVGGNRQIGCDLAAVWCLYFSCLASQQGAEASSAGSPVIREADWSVPQVRRDSDSRFLGKRLRGYVREKESTRERGIRLRNLVRFWG</sequence>
<reference evidence="3" key="1">
    <citation type="submission" date="2016-06" db="EMBL/GenBank/DDBJ databases">
        <title>Parallel loss of symbiosis genes in relatives of nitrogen-fixing non-legume Parasponia.</title>
        <authorList>
            <person name="Van Velzen R."/>
            <person name="Holmer R."/>
            <person name="Bu F."/>
            <person name="Rutten L."/>
            <person name="Van Zeijl A."/>
            <person name="Liu W."/>
            <person name="Santuari L."/>
            <person name="Cao Q."/>
            <person name="Sharma T."/>
            <person name="Shen D."/>
            <person name="Roswanjaya Y."/>
            <person name="Wardhani T."/>
            <person name="Kalhor M.S."/>
            <person name="Jansen J."/>
            <person name="Van den Hoogen J."/>
            <person name="Gungor B."/>
            <person name="Hartog M."/>
            <person name="Hontelez J."/>
            <person name="Verver J."/>
            <person name="Yang W.-C."/>
            <person name="Schijlen E."/>
            <person name="Repin R."/>
            <person name="Schilthuizen M."/>
            <person name="Schranz E."/>
            <person name="Heidstra R."/>
            <person name="Miyata K."/>
            <person name="Fedorova E."/>
            <person name="Kohlen W."/>
            <person name="Bisseling T."/>
            <person name="Smit S."/>
            <person name="Geurts R."/>
        </authorList>
    </citation>
    <scope>NUCLEOTIDE SEQUENCE [LARGE SCALE GENOMIC DNA]</scope>
    <source>
        <strain evidence="3">cv. RG33-2</strain>
    </source>
</reference>
<protein>
    <recommendedName>
        <fullName evidence="4">Secreted protein</fullName>
    </recommendedName>
</protein>
<feature type="signal peptide" evidence="1">
    <location>
        <begin position="1"/>
        <end position="34"/>
    </location>
</feature>
<gene>
    <name evidence="2" type="ORF">TorRG33x02_221600</name>
</gene>
<accession>A0A2P5E925</accession>
<keyword evidence="3" id="KW-1185">Reference proteome</keyword>
<proteinExistence type="predicted"/>
<name>A0A2P5E925_TREOI</name>
<dbReference type="InParanoid" id="A0A2P5E925"/>
<dbReference type="EMBL" id="JXTC01000203">
    <property type="protein sequence ID" value="PON82043.1"/>
    <property type="molecule type" value="Genomic_DNA"/>
</dbReference>
<keyword evidence="1" id="KW-0732">Signal</keyword>
<evidence type="ECO:0000256" key="1">
    <source>
        <dbReference type="SAM" id="SignalP"/>
    </source>
</evidence>
<evidence type="ECO:0000313" key="2">
    <source>
        <dbReference type="EMBL" id="PON82043.1"/>
    </source>
</evidence>
<feature type="chain" id="PRO_5015184259" description="Secreted protein" evidence="1">
    <location>
        <begin position="35"/>
        <end position="90"/>
    </location>
</feature>
<organism evidence="2 3">
    <name type="scientific">Trema orientale</name>
    <name type="common">Charcoal tree</name>
    <name type="synonym">Celtis orientalis</name>
    <dbReference type="NCBI Taxonomy" id="63057"/>
    <lineage>
        <taxon>Eukaryota</taxon>
        <taxon>Viridiplantae</taxon>
        <taxon>Streptophyta</taxon>
        <taxon>Embryophyta</taxon>
        <taxon>Tracheophyta</taxon>
        <taxon>Spermatophyta</taxon>
        <taxon>Magnoliopsida</taxon>
        <taxon>eudicotyledons</taxon>
        <taxon>Gunneridae</taxon>
        <taxon>Pentapetalae</taxon>
        <taxon>rosids</taxon>
        <taxon>fabids</taxon>
        <taxon>Rosales</taxon>
        <taxon>Cannabaceae</taxon>
        <taxon>Trema</taxon>
    </lineage>
</organism>
<evidence type="ECO:0008006" key="4">
    <source>
        <dbReference type="Google" id="ProtNLM"/>
    </source>
</evidence>
<evidence type="ECO:0000313" key="3">
    <source>
        <dbReference type="Proteomes" id="UP000237000"/>
    </source>
</evidence>
<dbReference type="OrthoDB" id="10529316at2759"/>
<comment type="caution">
    <text evidence="2">The sequence shown here is derived from an EMBL/GenBank/DDBJ whole genome shotgun (WGS) entry which is preliminary data.</text>
</comment>
<dbReference type="Proteomes" id="UP000237000">
    <property type="component" value="Unassembled WGS sequence"/>
</dbReference>
<dbReference type="AlphaFoldDB" id="A0A2P5E925"/>